<reference evidence="3" key="1">
    <citation type="submission" date="2015-02" db="EMBL/GenBank/DDBJ databases">
        <title>Complete Genome Sequencing of Pandoraea vervacti NS15 sp. nov.</title>
        <authorList>
            <person name="Chan K.-G."/>
        </authorList>
    </citation>
    <scope>NUCLEOTIDE SEQUENCE [LARGE SCALE GENOMIC DNA]</scope>
    <source>
        <strain evidence="3">NS15</strain>
    </source>
</reference>
<feature type="compositionally biased region" description="Low complexity" evidence="1">
    <location>
        <begin position="7"/>
        <end position="25"/>
    </location>
</feature>
<organism evidence="2 3">
    <name type="scientific">Pandoraea vervacti</name>
    <dbReference type="NCBI Taxonomy" id="656178"/>
    <lineage>
        <taxon>Bacteria</taxon>
        <taxon>Pseudomonadati</taxon>
        <taxon>Pseudomonadota</taxon>
        <taxon>Betaproteobacteria</taxon>
        <taxon>Burkholderiales</taxon>
        <taxon>Burkholderiaceae</taxon>
        <taxon>Pandoraea</taxon>
    </lineage>
</organism>
<keyword evidence="3" id="KW-1185">Reference proteome</keyword>
<feature type="region of interest" description="Disordered" evidence="1">
    <location>
        <begin position="117"/>
        <end position="138"/>
    </location>
</feature>
<protein>
    <submittedName>
        <fullName evidence="2">Uncharacterized protein</fullName>
    </submittedName>
</protein>
<dbReference type="EMBL" id="CP010897">
    <property type="protein sequence ID" value="AJP59099.1"/>
    <property type="molecule type" value="Genomic_DNA"/>
</dbReference>
<accession>A0ABM5T2M7</accession>
<dbReference type="Proteomes" id="UP000035085">
    <property type="component" value="Chromosome"/>
</dbReference>
<proteinExistence type="predicted"/>
<name>A0ABM5T2M7_9BURK</name>
<evidence type="ECO:0000313" key="2">
    <source>
        <dbReference type="EMBL" id="AJP59099.1"/>
    </source>
</evidence>
<dbReference type="RefSeq" id="WP_044457383.1">
    <property type="nucleotide sequence ID" value="NZ_CP010897.2"/>
</dbReference>
<gene>
    <name evidence="2" type="ORF">UC34_23410</name>
</gene>
<evidence type="ECO:0000313" key="3">
    <source>
        <dbReference type="Proteomes" id="UP000035085"/>
    </source>
</evidence>
<sequence>MSDMSDSSQQPAPAAQAAQATSTSAGPEDIRAQYERACAEMRGIGQKLHRQMQEYQAVLEEIARLEASDTPQADETLRRLESLVQSEAFRRDEREIRRMSAALAHSLERMMADAPLASADATTGSPAKRSAGVRRTCA</sequence>
<feature type="region of interest" description="Disordered" evidence="1">
    <location>
        <begin position="1"/>
        <end position="33"/>
    </location>
</feature>
<evidence type="ECO:0000256" key="1">
    <source>
        <dbReference type="SAM" id="MobiDB-lite"/>
    </source>
</evidence>